<accession>D8TZT2</accession>
<dbReference type="GeneID" id="9615958"/>
<dbReference type="KEGG" id="vcn:VOLCADRAFT_92494"/>
<dbReference type="Gene3D" id="3.60.40.10">
    <property type="entry name" value="PPM-type phosphatase domain"/>
    <property type="match status" value="1"/>
</dbReference>
<protein>
    <recommendedName>
        <fullName evidence="1">PPM-type phosphatase domain-containing protein</fullName>
    </recommendedName>
</protein>
<dbReference type="InterPro" id="IPR036457">
    <property type="entry name" value="PPM-type-like_dom_sf"/>
</dbReference>
<evidence type="ECO:0000259" key="1">
    <source>
        <dbReference type="PROSITE" id="PS51746"/>
    </source>
</evidence>
<dbReference type="SMART" id="SM00332">
    <property type="entry name" value="PP2Cc"/>
    <property type="match status" value="1"/>
</dbReference>
<dbReference type="RefSeq" id="XP_002951874.1">
    <property type="nucleotide sequence ID" value="XM_002951828.1"/>
</dbReference>
<gene>
    <name evidence="2" type="ORF">VOLCADRAFT_92494</name>
</gene>
<feature type="domain" description="PPM-type phosphatase" evidence="1">
    <location>
        <begin position="269"/>
        <end position="592"/>
    </location>
</feature>
<dbReference type="eggNOG" id="KOG0698">
    <property type="taxonomic scope" value="Eukaryota"/>
</dbReference>
<dbReference type="InParanoid" id="D8TZT2"/>
<evidence type="ECO:0000313" key="3">
    <source>
        <dbReference type="Proteomes" id="UP000001058"/>
    </source>
</evidence>
<dbReference type="GO" id="GO:0004722">
    <property type="term" value="F:protein serine/threonine phosphatase activity"/>
    <property type="evidence" value="ECO:0007669"/>
    <property type="project" value="InterPro"/>
</dbReference>
<dbReference type="InterPro" id="IPR001932">
    <property type="entry name" value="PPM-type_phosphatase-like_dom"/>
</dbReference>
<dbReference type="PANTHER" id="PTHR47992">
    <property type="entry name" value="PROTEIN PHOSPHATASE"/>
    <property type="match status" value="1"/>
</dbReference>
<dbReference type="InterPro" id="IPR015655">
    <property type="entry name" value="PP2C"/>
</dbReference>
<dbReference type="Pfam" id="PF00481">
    <property type="entry name" value="PP2C"/>
    <property type="match status" value="1"/>
</dbReference>
<organism evidence="3">
    <name type="scientific">Volvox carteri f. nagariensis</name>
    <dbReference type="NCBI Taxonomy" id="3068"/>
    <lineage>
        <taxon>Eukaryota</taxon>
        <taxon>Viridiplantae</taxon>
        <taxon>Chlorophyta</taxon>
        <taxon>core chlorophytes</taxon>
        <taxon>Chlorophyceae</taxon>
        <taxon>CS clade</taxon>
        <taxon>Chlamydomonadales</taxon>
        <taxon>Volvocaceae</taxon>
        <taxon>Volvox</taxon>
    </lineage>
</organism>
<dbReference type="PROSITE" id="PS51746">
    <property type="entry name" value="PPM_2"/>
    <property type="match status" value="1"/>
</dbReference>
<dbReference type="CDD" id="cd00143">
    <property type="entry name" value="PP2Cc"/>
    <property type="match status" value="1"/>
</dbReference>
<dbReference type="EMBL" id="GL378347">
    <property type="protein sequence ID" value="EFJ46979.1"/>
    <property type="molecule type" value="Genomic_DNA"/>
</dbReference>
<dbReference type="AlphaFoldDB" id="D8TZT2"/>
<dbReference type="Proteomes" id="UP000001058">
    <property type="component" value="Unassembled WGS sequence"/>
</dbReference>
<evidence type="ECO:0000313" key="2">
    <source>
        <dbReference type="EMBL" id="EFJ46979.1"/>
    </source>
</evidence>
<sequence length="666" mass="68345">MEISPPPGTFWGGAPARSAQGDPDLQDCPCLCGRHCAVQTPWYDQGSAGGERLGVRETDNNAGCSGEYHGLAPLHHAVEDYFRQQAAANIQELPGAKWEESPNGMCESCHRGFYPNALTNCGLAVAAPVSGQPACGVPAAMRPTCTVGAPVQLQQPVPGSQDSDDISYGAIDRTTTSLCRSQFMRPLHPPGPLATHTGSAQVTGLLKERSQDYYVAAEDIAFEGGYYCSQTSWTDCAGDGCIGHVPEAFGDFSGNGYGSAAACSTSDNGTGVVSSTTAAGAPSSIVVTGVFDGHGGEMSARYAQQAVLSYVANDRELHQALGNGDVEATEESLRGVFRRVDSELLSLAAAAAADPPAATAAFPSSSCCSSTLSSSASPSAVGVLHSPNGIINGFSNGVNTNGKGDFHDGTTALVTLQLGGLLAVANAGDSRAVLCRGGQAVRLSRDHTPGLRAERERIEAAGGRVVVARGAARVLVPLAGRTDVMQALSVSRSLGDPDFKASGLLISDPDVSVVPLLPGEDQFLIAASDGLWGRVGDQEAVDCVREVLGEYSRMSSPSANRASAAKAAARRLLRLALDQGSVDDVTVVVSNGDVEATEESLRGVFRRVDSELLSLAAAAAADPPAATAAFPSSSCCSSTLSSSASPSAVGVLHSPNGIINGFSKRC</sequence>
<dbReference type="OrthoDB" id="416093at2759"/>
<dbReference type="SUPFAM" id="SSF81606">
    <property type="entry name" value="PP2C-like"/>
    <property type="match status" value="1"/>
</dbReference>
<reference evidence="2 3" key="1">
    <citation type="journal article" date="2010" name="Science">
        <title>Genomic analysis of organismal complexity in the multicellular green alga Volvox carteri.</title>
        <authorList>
            <person name="Prochnik S.E."/>
            <person name="Umen J."/>
            <person name="Nedelcu A.M."/>
            <person name="Hallmann A."/>
            <person name="Miller S.M."/>
            <person name="Nishii I."/>
            <person name="Ferris P."/>
            <person name="Kuo A."/>
            <person name="Mitros T."/>
            <person name="Fritz-Laylin L.K."/>
            <person name="Hellsten U."/>
            <person name="Chapman J."/>
            <person name="Simakov O."/>
            <person name="Rensing S.A."/>
            <person name="Terry A."/>
            <person name="Pangilinan J."/>
            <person name="Kapitonov V."/>
            <person name="Jurka J."/>
            <person name="Salamov A."/>
            <person name="Shapiro H."/>
            <person name="Schmutz J."/>
            <person name="Grimwood J."/>
            <person name="Lindquist E."/>
            <person name="Lucas S."/>
            <person name="Grigoriev I.V."/>
            <person name="Schmitt R."/>
            <person name="Kirk D."/>
            <person name="Rokhsar D.S."/>
        </authorList>
    </citation>
    <scope>NUCLEOTIDE SEQUENCE [LARGE SCALE GENOMIC DNA]</scope>
    <source>
        <strain evidence="3">f. Nagariensis / Eve</strain>
    </source>
</reference>
<proteinExistence type="predicted"/>
<name>D8TZT2_VOLCA</name>
<keyword evidence="3" id="KW-1185">Reference proteome</keyword>